<evidence type="ECO:0000259" key="6">
    <source>
        <dbReference type="PROSITE" id="PS51910"/>
    </source>
</evidence>
<dbReference type="InterPro" id="IPR011583">
    <property type="entry name" value="Chitinase_II/V-like_cat"/>
</dbReference>
<evidence type="ECO:0000256" key="2">
    <source>
        <dbReference type="ARBA" id="ARBA00023295"/>
    </source>
</evidence>
<dbReference type="GO" id="GO:0004568">
    <property type="term" value="F:chitinase activity"/>
    <property type="evidence" value="ECO:0007669"/>
    <property type="project" value="TreeGrafter"/>
</dbReference>
<dbReference type="InterPro" id="IPR001579">
    <property type="entry name" value="Glyco_hydro_18_chit_AS"/>
</dbReference>
<keyword evidence="8" id="KW-1185">Reference proteome</keyword>
<dbReference type="InParanoid" id="A0A0V0R3N3"/>
<evidence type="ECO:0000256" key="5">
    <source>
        <dbReference type="SAM" id="Coils"/>
    </source>
</evidence>
<name>A0A0V0R3N3_PSEPJ</name>
<feature type="domain" description="GH18" evidence="6">
    <location>
        <begin position="16"/>
        <end position="395"/>
    </location>
</feature>
<dbReference type="OMA" id="QTQNHIN"/>
<protein>
    <submittedName>
        <fullName evidence="7">Glycoside hydrolase, superfamily</fullName>
    </submittedName>
</protein>
<dbReference type="GO" id="GO:0006032">
    <property type="term" value="P:chitin catabolic process"/>
    <property type="evidence" value="ECO:0007669"/>
    <property type="project" value="TreeGrafter"/>
</dbReference>
<evidence type="ECO:0000256" key="1">
    <source>
        <dbReference type="ARBA" id="ARBA00022801"/>
    </source>
</evidence>
<dbReference type="PROSITE" id="PS51910">
    <property type="entry name" value="GH18_2"/>
    <property type="match status" value="1"/>
</dbReference>
<proteinExistence type="inferred from homology"/>
<dbReference type="PANTHER" id="PTHR11177">
    <property type="entry name" value="CHITINASE"/>
    <property type="match status" value="1"/>
</dbReference>
<keyword evidence="1 3" id="KW-0378">Hydrolase</keyword>
<sequence>MLNKNNINQNKKCQKFKVIGYFTNWGIYGRNYQVYDIPAQHLTHIHYAFLKVNPDNFNIELTDSYADIEKRFTQENNQNFQSYYGMIPCDTWNDQENQKQNISYFGNFRKLNQLRNLKMQKSSEKLNLIASIGGWTLSGPYPELIKCEKNIKNFSQSCIQFLQKYSFDGIDLDFEFICFGPQGSYQSAKPEEADQFINLLKILRQDLDKLQNKMQQEYSLSVAVNSDTEKLKYLKINKIQEFVDYIAFMTYDFAGSWDKKTGHQSPLFINKNASQLTIQNVVNYCEKNNVDKKKIIIGSPMYGRSWKTDKCVYQDSQGIGIDCILHDEESGADYFFDKKEKNFITFEDLKVCKLKCQLIKSKNLGGIFFWELSGDCKNDDQNSLLCQYSHTLNNKENQIYKKNDQINNEKLQQDQIDNLQKYEPIIQQQETQQIYTDKILNQEQVLNQDQDSKLSKFNQKTYESIIYSNCLTYCQKQQSFIDLLQQLNNLRVNEISDNKYNEKVQEIQNQQVKLMSIQQNQQF</sequence>
<evidence type="ECO:0000256" key="3">
    <source>
        <dbReference type="RuleBase" id="RU000489"/>
    </source>
</evidence>
<gene>
    <name evidence="7" type="ORF">PPERSA_08824</name>
</gene>
<dbReference type="AlphaFoldDB" id="A0A0V0R3N3"/>
<dbReference type="GO" id="GO:0005975">
    <property type="term" value="P:carbohydrate metabolic process"/>
    <property type="evidence" value="ECO:0007669"/>
    <property type="project" value="InterPro"/>
</dbReference>
<evidence type="ECO:0000256" key="4">
    <source>
        <dbReference type="RuleBase" id="RU004453"/>
    </source>
</evidence>
<dbReference type="InterPro" id="IPR017853">
    <property type="entry name" value="GH"/>
</dbReference>
<dbReference type="PROSITE" id="PS01095">
    <property type="entry name" value="GH18_1"/>
    <property type="match status" value="1"/>
</dbReference>
<comment type="caution">
    <text evidence="7">The sequence shown here is derived from an EMBL/GenBank/DDBJ whole genome shotgun (WGS) entry which is preliminary data.</text>
</comment>
<dbReference type="SUPFAM" id="SSF51445">
    <property type="entry name" value="(Trans)glycosidases"/>
    <property type="match status" value="1"/>
</dbReference>
<organism evidence="7 8">
    <name type="scientific">Pseudocohnilembus persalinus</name>
    <name type="common">Ciliate</name>
    <dbReference type="NCBI Taxonomy" id="266149"/>
    <lineage>
        <taxon>Eukaryota</taxon>
        <taxon>Sar</taxon>
        <taxon>Alveolata</taxon>
        <taxon>Ciliophora</taxon>
        <taxon>Intramacronucleata</taxon>
        <taxon>Oligohymenophorea</taxon>
        <taxon>Scuticociliatia</taxon>
        <taxon>Philasterida</taxon>
        <taxon>Pseudocohnilembidae</taxon>
        <taxon>Pseudocohnilembus</taxon>
    </lineage>
</organism>
<dbReference type="OrthoDB" id="421877at2759"/>
<dbReference type="Pfam" id="PF00704">
    <property type="entry name" value="Glyco_hydro_18"/>
    <property type="match status" value="1"/>
</dbReference>
<comment type="similarity">
    <text evidence="4">Belongs to the glycosyl hydrolase 18 family.</text>
</comment>
<evidence type="ECO:0000313" key="7">
    <source>
        <dbReference type="EMBL" id="KRX09108.1"/>
    </source>
</evidence>
<dbReference type="InterPro" id="IPR050314">
    <property type="entry name" value="Glycosyl_Hydrlase_18"/>
</dbReference>
<reference evidence="7 8" key="1">
    <citation type="journal article" date="2015" name="Sci. Rep.">
        <title>Genome of the facultative scuticociliatosis pathogen Pseudocohnilembus persalinus provides insight into its virulence through horizontal gene transfer.</title>
        <authorList>
            <person name="Xiong J."/>
            <person name="Wang G."/>
            <person name="Cheng J."/>
            <person name="Tian M."/>
            <person name="Pan X."/>
            <person name="Warren A."/>
            <person name="Jiang C."/>
            <person name="Yuan D."/>
            <person name="Miao W."/>
        </authorList>
    </citation>
    <scope>NUCLEOTIDE SEQUENCE [LARGE SCALE GENOMIC DNA]</scope>
    <source>
        <strain evidence="7">36N120E</strain>
    </source>
</reference>
<keyword evidence="5" id="KW-0175">Coiled coil</keyword>
<dbReference type="InterPro" id="IPR001223">
    <property type="entry name" value="Glyco_hydro18_cat"/>
</dbReference>
<dbReference type="CDD" id="cd06548">
    <property type="entry name" value="GH18_chitinase"/>
    <property type="match status" value="1"/>
</dbReference>
<dbReference type="PANTHER" id="PTHR11177:SF317">
    <property type="entry name" value="CHITINASE 12-RELATED"/>
    <property type="match status" value="1"/>
</dbReference>
<dbReference type="EMBL" id="LDAU01000054">
    <property type="protein sequence ID" value="KRX09108.1"/>
    <property type="molecule type" value="Genomic_DNA"/>
</dbReference>
<keyword evidence="2 3" id="KW-0326">Glycosidase</keyword>
<dbReference type="GO" id="GO:0005576">
    <property type="term" value="C:extracellular region"/>
    <property type="evidence" value="ECO:0007669"/>
    <property type="project" value="TreeGrafter"/>
</dbReference>
<dbReference type="Gene3D" id="3.20.20.80">
    <property type="entry name" value="Glycosidases"/>
    <property type="match status" value="1"/>
</dbReference>
<accession>A0A0V0R3N3</accession>
<evidence type="ECO:0000313" key="8">
    <source>
        <dbReference type="Proteomes" id="UP000054937"/>
    </source>
</evidence>
<feature type="coiled-coil region" evidence="5">
    <location>
        <begin position="193"/>
        <end position="220"/>
    </location>
</feature>
<dbReference type="GO" id="GO:0008061">
    <property type="term" value="F:chitin binding"/>
    <property type="evidence" value="ECO:0007669"/>
    <property type="project" value="InterPro"/>
</dbReference>
<dbReference type="Proteomes" id="UP000054937">
    <property type="component" value="Unassembled WGS sequence"/>
</dbReference>
<dbReference type="SMART" id="SM00636">
    <property type="entry name" value="Glyco_18"/>
    <property type="match status" value="1"/>
</dbReference>